<keyword evidence="1" id="KW-1133">Transmembrane helix</keyword>
<feature type="domain" description="Multidrug resistance protein MdtA-like barrel-sandwich hybrid" evidence="2">
    <location>
        <begin position="75"/>
        <end position="252"/>
    </location>
</feature>
<dbReference type="SUPFAM" id="SSF111369">
    <property type="entry name" value="HlyD-like secretion proteins"/>
    <property type="match status" value="2"/>
</dbReference>
<proteinExistence type="predicted"/>
<dbReference type="Gene3D" id="2.40.30.170">
    <property type="match status" value="1"/>
</dbReference>
<evidence type="ECO:0000259" key="2">
    <source>
        <dbReference type="Pfam" id="PF25917"/>
    </source>
</evidence>
<feature type="transmembrane region" description="Helical" evidence="1">
    <location>
        <begin position="12"/>
        <end position="29"/>
    </location>
</feature>
<accession>A0A3S8ZT46</accession>
<dbReference type="InterPro" id="IPR058625">
    <property type="entry name" value="MdtA-like_BSH"/>
</dbReference>
<feature type="transmembrane region" description="Helical" evidence="1">
    <location>
        <begin position="41"/>
        <end position="62"/>
    </location>
</feature>
<evidence type="ECO:0000313" key="3">
    <source>
        <dbReference type="EMBL" id="AZN36636.1"/>
    </source>
</evidence>
<dbReference type="AlphaFoldDB" id="A0A3S8ZT46"/>
<dbReference type="Gene3D" id="2.40.50.100">
    <property type="match status" value="1"/>
</dbReference>
<protein>
    <submittedName>
        <fullName evidence="3">HlyD family secretion protein</fullName>
    </submittedName>
</protein>
<dbReference type="EMBL" id="CP034433">
    <property type="protein sequence ID" value="AZN36636.1"/>
    <property type="molecule type" value="Genomic_DNA"/>
</dbReference>
<dbReference type="KEGG" id="iod:EJO50_09105"/>
<keyword evidence="4" id="KW-1185">Reference proteome</keyword>
<dbReference type="PANTHER" id="PTHR30367">
    <property type="entry name" value="P-HYDROXYBENZOIC ACID EFFLUX PUMP SUBUNIT AAEA-RELATED"/>
    <property type="match status" value="1"/>
</dbReference>
<keyword evidence="1" id="KW-0472">Membrane</keyword>
<reference evidence="3 4" key="1">
    <citation type="submission" date="2018-12" db="EMBL/GenBank/DDBJ databases">
        <title>Complete genome sequence of Iodobacter sp. H11R3.</title>
        <authorList>
            <person name="Bae J.-W."/>
        </authorList>
    </citation>
    <scope>NUCLEOTIDE SEQUENCE [LARGE SCALE GENOMIC DNA]</scope>
    <source>
        <strain evidence="3 4">H11R3</strain>
    </source>
</reference>
<dbReference type="OrthoDB" id="286173at2"/>
<dbReference type="Pfam" id="PF25917">
    <property type="entry name" value="BSH_RND"/>
    <property type="match status" value="1"/>
</dbReference>
<sequence length="394" mass="43184">MSSFRLQRRVPVLEIIIGGYAFLVWLFCIKLKIIPWNIKTQVGAVTGAIALAATIIFTINVVTPSSSDVRVINYVVEVIPRVQGIVTRVAIEGNQLIKKGDVLLEIDNTPYRLKVKEIEAKLADVTASSKTLWQDLDSARSNIIAMQAHLDLMNKRLIESRELAKNGAGPQFDVENFVAEVKKAESAVASAKMGKAKIQTRLEGVVGPDLASVAQIKAQLEAALYDLESTVVRAPADGYAVNVSVRPGNYLVSMPFKPALSFVEHEQRVMAFLEQNELRYIKPGDRAEIAFKSLPGDLVHARVDSIVWANGQGQLVQAGVVPNTPAEHIPAPLAQKYAVKLTIEHREGDEALFIPMGARGGAAIYTDKLAALHLLRMVMIRAQSKVNYLVLKLH</sequence>
<dbReference type="PANTHER" id="PTHR30367:SF1">
    <property type="entry name" value="MULTIDRUG RESISTANCE PROTEIN MDTN"/>
    <property type="match status" value="1"/>
</dbReference>
<keyword evidence="1" id="KW-0812">Transmembrane</keyword>
<evidence type="ECO:0000313" key="4">
    <source>
        <dbReference type="Proteomes" id="UP000282438"/>
    </source>
</evidence>
<name>A0A3S8ZT46_9NEIS</name>
<dbReference type="InterPro" id="IPR050393">
    <property type="entry name" value="MFP_Efflux_Pump"/>
</dbReference>
<dbReference type="Proteomes" id="UP000282438">
    <property type="component" value="Chromosome"/>
</dbReference>
<gene>
    <name evidence="3" type="ORF">EJO50_09105</name>
</gene>
<organism evidence="3 4">
    <name type="scientific">Iodobacter ciconiae</name>
    <dbReference type="NCBI Taxonomy" id="2496266"/>
    <lineage>
        <taxon>Bacteria</taxon>
        <taxon>Pseudomonadati</taxon>
        <taxon>Pseudomonadota</taxon>
        <taxon>Betaproteobacteria</taxon>
        <taxon>Neisseriales</taxon>
        <taxon>Chitinibacteraceae</taxon>
        <taxon>Iodobacter</taxon>
    </lineage>
</organism>
<evidence type="ECO:0000256" key="1">
    <source>
        <dbReference type="SAM" id="Phobius"/>
    </source>
</evidence>